<dbReference type="AlphaFoldDB" id="A0A4S4N5H7"/>
<dbReference type="PANTHER" id="PTHR46572:SF1">
    <property type="entry name" value="RHO1 GUANINE NUCLEOTIDE EXCHANGE FACTOR TUS1"/>
    <property type="match status" value="1"/>
</dbReference>
<evidence type="ECO:0000256" key="1">
    <source>
        <dbReference type="ARBA" id="ARBA00022658"/>
    </source>
</evidence>
<dbReference type="GO" id="GO:0005085">
    <property type="term" value="F:guanyl-nucleotide exchange factor activity"/>
    <property type="evidence" value="ECO:0007669"/>
    <property type="project" value="UniProtKB-KW"/>
</dbReference>
<evidence type="ECO:0000256" key="2">
    <source>
        <dbReference type="SAM" id="MobiDB-lite"/>
    </source>
</evidence>
<dbReference type="InterPro" id="IPR035899">
    <property type="entry name" value="DBL_dom_sf"/>
</dbReference>
<dbReference type="InterPro" id="IPR001180">
    <property type="entry name" value="CNH_dom"/>
</dbReference>
<dbReference type="InterPro" id="IPR052233">
    <property type="entry name" value="Rho-type_GEFs"/>
</dbReference>
<protein>
    <recommendedName>
        <fullName evidence="8">DH domain-containing protein</fullName>
    </recommendedName>
</protein>
<dbReference type="PROSITE" id="PS50003">
    <property type="entry name" value="PH_DOMAIN"/>
    <property type="match status" value="1"/>
</dbReference>
<keyword evidence="1" id="KW-0344">Guanine-nucleotide releasing factor</keyword>
<comment type="caution">
    <text evidence="6">The sequence shown here is derived from an EMBL/GenBank/DDBJ whole genome shotgun (WGS) entry which is preliminary data.</text>
</comment>
<dbReference type="SMART" id="SM00233">
    <property type="entry name" value="PH"/>
    <property type="match status" value="1"/>
</dbReference>
<dbReference type="PROSITE" id="PS50219">
    <property type="entry name" value="CNH"/>
    <property type="match status" value="1"/>
</dbReference>
<keyword evidence="7" id="KW-1185">Reference proteome</keyword>
<dbReference type="InterPro" id="IPR000219">
    <property type="entry name" value="DH_dom"/>
</dbReference>
<dbReference type="InterPro" id="IPR001849">
    <property type="entry name" value="PH_domain"/>
</dbReference>
<feature type="domain" description="CNH" evidence="5">
    <location>
        <begin position="521"/>
        <end position="825"/>
    </location>
</feature>
<evidence type="ECO:0000313" key="7">
    <source>
        <dbReference type="Proteomes" id="UP000308730"/>
    </source>
</evidence>
<dbReference type="SUPFAM" id="SSF50729">
    <property type="entry name" value="PH domain-like"/>
    <property type="match status" value="1"/>
</dbReference>
<dbReference type="SMART" id="SM00325">
    <property type="entry name" value="RhoGEF"/>
    <property type="match status" value="1"/>
</dbReference>
<evidence type="ECO:0000313" key="6">
    <source>
        <dbReference type="EMBL" id="THH33188.1"/>
    </source>
</evidence>
<dbReference type="Gene3D" id="1.20.900.10">
    <property type="entry name" value="Dbl homology (DH) domain"/>
    <property type="match status" value="1"/>
</dbReference>
<dbReference type="Gene3D" id="2.30.29.30">
    <property type="entry name" value="Pleckstrin-homology domain (PH domain)/Phosphotyrosine-binding domain (PTB)"/>
    <property type="match status" value="1"/>
</dbReference>
<dbReference type="OrthoDB" id="2272012at2759"/>
<evidence type="ECO:0008006" key="8">
    <source>
        <dbReference type="Google" id="ProtNLM"/>
    </source>
</evidence>
<dbReference type="SUPFAM" id="SSF48065">
    <property type="entry name" value="DBL homology domain (DH-domain)"/>
    <property type="match status" value="1"/>
</dbReference>
<feature type="domain" description="DH" evidence="4">
    <location>
        <begin position="135"/>
        <end position="324"/>
    </location>
</feature>
<name>A0A4S4N5H7_9APHY</name>
<dbReference type="Pfam" id="PF00780">
    <property type="entry name" value="CNH"/>
    <property type="match status" value="1"/>
</dbReference>
<evidence type="ECO:0000259" key="5">
    <source>
        <dbReference type="PROSITE" id="PS50219"/>
    </source>
</evidence>
<proteinExistence type="predicted"/>
<gene>
    <name evidence="6" type="ORF">EUX98_g965</name>
</gene>
<dbReference type="Proteomes" id="UP000308730">
    <property type="component" value="Unassembled WGS sequence"/>
</dbReference>
<dbReference type="Pfam" id="PF00621">
    <property type="entry name" value="RhoGEF"/>
    <property type="match status" value="1"/>
</dbReference>
<dbReference type="PANTHER" id="PTHR46572">
    <property type="entry name" value="RHO1 GDP-GTP EXCHANGE PROTEIN 1-RELATED"/>
    <property type="match status" value="1"/>
</dbReference>
<dbReference type="EMBL" id="SGPM01000009">
    <property type="protein sequence ID" value="THH33188.1"/>
    <property type="molecule type" value="Genomic_DNA"/>
</dbReference>
<dbReference type="CDD" id="cd00160">
    <property type="entry name" value="RhoGEF"/>
    <property type="match status" value="1"/>
</dbReference>
<sequence>MHATRPHPSVAIPTGAAPPTNPSPVADGWDFLVTPPERDPLGLWSDHHHRQPAFTPASPVSTSRPHDISFPIPDLSLTPTSLPEQAFPEQVSKNLLDEESRLRHFQEGRLAEADEEWYKLVPEEAQEVLGREEVLRQSVIFEIIKSEREYVRDLQSVQLVFIQNLRDYSPINAKRQEGFITEVFWNLDEILRYHQQMLTELFARQMEQHPLIQGVADIVLAASVEFGAAYEKYIKHYPLSEAMHRTELRKNPAYQSLVSQCSDNPRIRRRDLVTFLSRPVTRLPRLSLLLQTVDKHTGPDLDDKKDLPLILELLNKYIKSSQPGIEAAESKVKFWALCESLVYQKGEIIDMDLYDSSRTLLHAGALFRRYRSKDMSHTWAELHIALLDNYLLILRPDERPNGSIRYGVVSRPIPLEYLQLGAFDGHSEDRKKEFSLPSFRSKKNEMFPFKVYHASSPSTRAYTFFARDAEERNTWKAKLLDALAMRKVGQDANKLFAPITVCGGFFKAPSLAGPSLGSRFTGKITCVAPFSSGRENFIAIGCPSGVYVLHRHDSDPKPKKVLQLPNPKSLHVLQDYKRFVILFDGGLHAYSLDLLARVALQRSAPQSLDASLERISAPDAVVTFAKVGKIGQRTMVFYTTKSFLQVYLHVLTATHPSEINLKNNHVSSSFRVFGDPVSISRDVHDITTLHKHIGVCTERGIQMADPTKSVITYPLFVGADGNLPMQNLQSRCSAAKPLGLVKCDESQLIVVFNDVGCYLNKDGTPARSSGYLRWETRADSFAHHGTHLILISSSYIEIRTLNTGKLVQVLEGTDMRLVHASERSVMISMKGDGGRTNETECNLVELVETAVLAEQQAQIRSSNARSTQGIWDEWDM</sequence>
<accession>A0A4S4N5H7</accession>
<dbReference type="PROSITE" id="PS50010">
    <property type="entry name" value="DH_2"/>
    <property type="match status" value="1"/>
</dbReference>
<dbReference type="SMART" id="SM00036">
    <property type="entry name" value="CNH"/>
    <property type="match status" value="1"/>
</dbReference>
<feature type="domain" description="PH" evidence="3">
    <location>
        <begin position="359"/>
        <end position="484"/>
    </location>
</feature>
<dbReference type="InterPro" id="IPR011993">
    <property type="entry name" value="PH-like_dom_sf"/>
</dbReference>
<evidence type="ECO:0000259" key="4">
    <source>
        <dbReference type="PROSITE" id="PS50010"/>
    </source>
</evidence>
<organism evidence="6 7">
    <name type="scientific">Antrodiella citrinella</name>
    <dbReference type="NCBI Taxonomy" id="2447956"/>
    <lineage>
        <taxon>Eukaryota</taxon>
        <taxon>Fungi</taxon>
        <taxon>Dikarya</taxon>
        <taxon>Basidiomycota</taxon>
        <taxon>Agaricomycotina</taxon>
        <taxon>Agaricomycetes</taxon>
        <taxon>Polyporales</taxon>
        <taxon>Steccherinaceae</taxon>
        <taxon>Antrodiella</taxon>
    </lineage>
</organism>
<feature type="region of interest" description="Disordered" evidence="2">
    <location>
        <begin position="1"/>
        <end position="32"/>
    </location>
</feature>
<reference evidence="6 7" key="1">
    <citation type="submission" date="2019-02" db="EMBL/GenBank/DDBJ databases">
        <title>Genome sequencing of the rare red list fungi Antrodiella citrinella (Flaviporus citrinellus).</title>
        <authorList>
            <person name="Buettner E."/>
            <person name="Kellner H."/>
        </authorList>
    </citation>
    <scope>NUCLEOTIDE SEQUENCE [LARGE SCALE GENOMIC DNA]</scope>
    <source>
        <strain evidence="6 7">DSM 108506</strain>
    </source>
</reference>
<evidence type="ECO:0000259" key="3">
    <source>
        <dbReference type="PROSITE" id="PS50003"/>
    </source>
</evidence>